<protein>
    <submittedName>
        <fullName evidence="2">DoxX protein</fullName>
    </submittedName>
</protein>
<organism evidence="2 3">
    <name type="scientific">Flavobacterium psychrotolerans</name>
    <dbReference type="NCBI Taxonomy" id="2169410"/>
    <lineage>
        <taxon>Bacteria</taxon>
        <taxon>Pseudomonadati</taxon>
        <taxon>Bacteroidota</taxon>
        <taxon>Flavobacteriia</taxon>
        <taxon>Flavobacteriales</taxon>
        <taxon>Flavobacteriaceae</taxon>
        <taxon>Flavobacterium</taxon>
    </lineage>
</organism>
<sequence length="124" mass="13773">MNSQFTLLVRIVLGTVLIVFGSNSFLHFIPLPTPTGAAADFIKLLSATKYIFPVVGILEVFIGIMLLLKKGVPFFILVLAPISINILLFYLLLDFPGVSAALIIALLNAILIYKYWKRYSPLFL</sequence>
<keyword evidence="1" id="KW-1133">Transmembrane helix</keyword>
<feature type="transmembrane region" description="Helical" evidence="1">
    <location>
        <begin position="7"/>
        <end position="30"/>
    </location>
</feature>
<dbReference type="AlphaFoldDB" id="A0A2U1JPY6"/>
<gene>
    <name evidence="2" type="ORF">DB895_02650</name>
</gene>
<keyword evidence="1" id="KW-0812">Transmembrane</keyword>
<accession>A0A2U1JPY6</accession>
<feature type="transmembrane region" description="Helical" evidence="1">
    <location>
        <begin position="98"/>
        <end position="116"/>
    </location>
</feature>
<proteinExistence type="predicted"/>
<feature type="transmembrane region" description="Helical" evidence="1">
    <location>
        <begin position="50"/>
        <end position="67"/>
    </location>
</feature>
<feature type="transmembrane region" description="Helical" evidence="1">
    <location>
        <begin position="74"/>
        <end position="92"/>
    </location>
</feature>
<evidence type="ECO:0000256" key="1">
    <source>
        <dbReference type="SAM" id="Phobius"/>
    </source>
</evidence>
<keyword evidence="3" id="KW-1185">Reference proteome</keyword>
<dbReference type="OrthoDB" id="8161897at2"/>
<keyword evidence="1" id="KW-0472">Membrane</keyword>
<reference evidence="2 3" key="1">
    <citation type="submission" date="2018-04" db="EMBL/GenBank/DDBJ databases">
        <title>Flavobacterium sp. nov., isolated from glacier ice.</title>
        <authorList>
            <person name="Liu Q."/>
            <person name="Xin Y.-H."/>
        </authorList>
    </citation>
    <scope>NUCLEOTIDE SEQUENCE [LARGE SCALE GENOMIC DNA]</scope>
    <source>
        <strain evidence="2 3">RB1R5</strain>
    </source>
</reference>
<evidence type="ECO:0000313" key="2">
    <source>
        <dbReference type="EMBL" id="PWA06898.1"/>
    </source>
</evidence>
<evidence type="ECO:0000313" key="3">
    <source>
        <dbReference type="Proteomes" id="UP000245449"/>
    </source>
</evidence>
<dbReference type="RefSeq" id="WP_116723798.1">
    <property type="nucleotide sequence ID" value="NZ_QCZI01000002.1"/>
</dbReference>
<name>A0A2U1JPY6_9FLAO</name>
<dbReference type="Proteomes" id="UP000245449">
    <property type="component" value="Unassembled WGS sequence"/>
</dbReference>
<dbReference type="EMBL" id="QCZI01000002">
    <property type="protein sequence ID" value="PWA06898.1"/>
    <property type="molecule type" value="Genomic_DNA"/>
</dbReference>
<comment type="caution">
    <text evidence="2">The sequence shown here is derived from an EMBL/GenBank/DDBJ whole genome shotgun (WGS) entry which is preliminary data.</text>
</comment>